<proteinExistence type="predicted"/>
<dbReference type="Proteomes" id="UP000199054">
    <property type="component" value="Unassembled WGS sequence"/>
</dbReference>
<keyword evidence="3" id="KW-1185">Reference proteome</keyword>
<dbReference type="AlphaFoldDB" id="A0A1H8P8G6"/>
<feature type="transmembrane region" description="Helical" evidence="1">
    <location>
        <begin position="6"/>
        <end position="26"/>
    </location>
</feature>
<gene>
    <name evidence="2" type="ORF">SAMN04489859_10846</name>
</gene>
<keyword evidence="1" id="KW-0812">Transmembrane</keyword>
<protein>
    <submittedName>
        <fullName evidence="2">Uncharacterized protein</fullName>
    </submittedName>
</protein>
<accession>A0A1H8P8G6</accession>
<evidence type="ECO:0000256" key="1">
    <source>
        <dbReference type="SAM" id="Phobius"/>
    </source>
</evidence>
<reference evidence="2 3" key="1">
    <citation type="submission" date="2016-10" db="EMBL/GenBank/DDBJ databases">
        <authorList>
            <person name="de Groot N.N."/>
        </authorList>
    </citation>
    <scope>NUCLEOTIDE SEQUENCE [LARGE SCALE GENOMIC DNA]</scope>
    <source>
        <strain evidence="2 3">DSM 8512</strain>
    </source>
</reference>
<keyword evidence="1" id="KW-1133">Transmembrane helix</keyword>
<keyword evidence="1" id="KW-0472">Membrane</keyword>
<evidence type="ECO:0000313" key="3">
    <source>
        <dbReference type="Proteomes" id="UP000199054"/>
    </source>
</evidence>
<dbReference type="EMBL" id="FODE01000084">
    <property type="protein sequence ID" value="SEO38034.1"/>
    <property type="molecule type" value="Genomic_DNA"/>
</dbReference>
<name>A0A1H8P8G6_9RHOB</name>
<evidence type="ECO:0000313" key="2">
    <source>
        <dbReference type="EMBL" id="SEO38034.1"/>
    </source>
</evidence>
<organism evidence="2 3">
    <name type="scientific">Paracoccus alcaliphilus</name>
    <dbReference type="NCBI Taxonomy" id="34002"/>
    <lineage>
        <taxon>Bacteria</taxon>
        <taxon>Pseudomonadati</taxon>
        <taxon>Pseudomonadota</taxon>
        <taxon>Alphaproteobacteria</taxon>
        <taxon>Rhodobacterales</taxon>
        <taxon>Paracoccaceae</taxon>
        <taxon>Paracoccus</taxon>
    </lineage>
</organism>
<sequence length="57" mass="6470">MPGQIMPFPFTTPFTFSAGLLGRLLIVGVKTPALRREKAVRMLAAQRPSRRRFLAWL</sequence>